<protein>
    <submittedName>
        <fullName evidence="2">Unannotated protein</fullName>
    </submittedName>
</protein>
<dbReference type="InterPro" id="IPR038762">
    <property type="entry name" value="ABM_predict"/>
</dbReference>
<organism evidence="2">
    <name type="scientific">freshwater metagenome</name>
    <dbReference type="NCBI Taxonomy" id="449393"/>
    <lineage>
        <taxon>unclassified sequences</taxon>
        <taxon>metagenomes</taxon>
        <taxon>ecological metagenomes</taxon>
    </lineage>
</organism>
<keyword evidence="1" id="KW-0812">Transmembrane</keyword>
<dbReference type="InterPro" id="IPR011008">
    <property type="entry name" value="Dimeric_a/b-barrel"/>
</dbReference>
<reference evidence="2" key="1">
    <citation type="submission" date="2020-05" db="EMBL/GenBank/DDBJ databases">
        <authorList>
            <person name="Chiriac C."/>
            <person name="Salcher M."/>
            <person name="Ghai R."/>
            <person name="Kavagutti S V."/>
        </authorList>
    </citation>
    <scope>NUCLEOTIDE SEQUENCE</scope>
</reference>
<dbReference type="AlphaFoldDB" id="A0A6J5ZEC7"/>
<dbReference type="Gene3D" id="3.30.70.100">
    <property type="match status" value="1"/>
</dbReference>
<keyword evidence="1" id="KW-1133">Transmembrane helix</keyword>
<feature type="transmembrane region" description="Helical" evidence="1">
    <location>
        <begin position="188"/>
        <end position="212"/>
    </location>
</feature>
<feature type="transmembrane region" description="Helical" evidence="1">
    <location>
        <begin position="148"/>
        <end position="168"/>
    </location>
</feature>
<feature type="transmembrane region" description="Helical" evidence="1">
    <location>
        <begin position="122"/>
        <end position="141"/>
    </location>
</feature>
<dbReference type="PANTHER" id="PTHR40057:SF1">
    <property type="entry name" value="SLR1162 PROTEIN"/>
    <property type="match status" value="1"/>
</dbReference>
<evidence type="ECO:0000256" key="1">
    <source>
        <dbReference type="SAM" id="Phobius"/>
    </source>
</evidence>
<proteinExistence type="predicted"/>
<evidence type="ECO:0000313" key="2">
    <source>
        <dbReference type="EMBL" id="CAB4339512.1"/>
    </source>
</evidence>
<dbReference type="PANTHER" id="PTHR40057">
    <property type="entry name" value="SLR1162 PROTEIN"/>
    <property type="match status" value="1"/>
</dbReference>
<keyword evidence="1" id="KW-0472">Membrane</keyword>
<dbReference type="SUPFAM" id="SSF54909">
    <property type="entry name" value="Dimeric alpha+beta barrel"/>
    <property type="match status" value="1"/>
</dbReference>
<sequence>MTTDGVAFVSTRWVHSDYEAQYRQWSEKIGAQLSVTPGFVSYEQLPAVEGKQDFWTQIVKFDTKQASHDWAHSSELAELLVEIEPYTRDSEFSSVRIGQQDWLNFGLSTKPGPGAPTKWKQLITGIMALYPTVIIAHEILAQLVTVPFALSTLLTNAIAMSLVMLVWLPQLSKLLGGWLLPTKPLPPATTIGVAAAILGIIGGFLLIFLQLFPS</sequence>
<accession>A0A6J5ZEC7</accession>
<dbReference type="EMBL" id="CAESAO010000025">
    <property type="protein sequence ID" value="CAB4339512.1"/>
    <property type="molecule type" value="Genomic_DNA"/>
</dbReference>
<gene>
    <name evidence="2" type="ORF">UFOPK3522_00462</name>
</gene>
<name>A0A6J5ZEC7_9ZZZZ</name>